<keyword evidence="2" id="KW-1185">Reference proteome</keyword>
<evidence type="ECO:0000313" key="1">
    <source>
        <dbReference type="EMBL" id="KAH3660861.1"/>
    </source>
</evidence>
<dbReference type="Proteomes" id="UP000788993">
    <property type="component" value="Unassembled WGS sequence"/>
</dbReference>
<reference evidence="1" key="1">
    <citation type="journal article" date="2021" name="Open Biol.">
        <title>Shared evolutionary footprints suggest mitochondrial oxidative damage underlies multiple complex I losses in fungi.</title>
        <authorList>
            <person name="Schikora-Tamarit M.A."/>
            <person name="Marcet-Houben M."/>
            <person name="Nosek J."/>
            <person name="Gabaldon T."/>
        </authorList>
    </citation>
    <scope>NUCLEOTIDE SEQUENCE</scope>
    <source>
        <strain evidence="1">NCAIM Y.01608</strain>
    </source>
</reference>
<protein>
    <submittedName>
        <fullName evidence="1">Uncharacterized protein</fullName>
    </submittedName>
</protein>
<accession>A0A9P8T0Q9</accession>
<organism evidence="1 2">
    <name type="scientific">Ogataea polymorpha</name>
    <dbReference type="NCBI Taxonomy" id="460523"/>
    <lineage>
        <taxon>Eukaryota</taxon>
        <taxon>Fungi</taxon>
        <taxon>Dikarya</taxon>
        <taxon>Ascomycota</taxon>
        <taxon>Saccharomycotina</taxon>
        <taxon>Pichiomycetes</taxon>
        <taxon>Pichiales</taxon>
        <taxon>Pichiaceae</taxon>
        <taxon>Ogataea</taxon>
    </lineage>
</organism>
<gene>
    <name evidence="1" type="ORF">OGATHE_005193</name>
</gene>
<proteinExistence type="predicted"/>
<comment type="caution">
    <text evidence="1">The sequence shown here is derived from an EMBL/GenBank/DDBJ whole genome shotgun (WGS) entry which is preliminary data.</text>
</comment>
<name>A0A9P8T0Q9_9ASCO</name>
<dbReference type="EMBL" id="JAEUBD010001468">
    <property type="protein sequence ID" value="KAH3660861.1"/>
    <property type="molecule type" value="Genomic_DNA"/>
</dbReference>
<dbReference type="AlphaFoldDB" id="A0A9P8T0Q9"/>
<evidence type="ECO:0000313" key="2">
    <source>
        <dbReference type="Proteomes" id="UP000788993"/>
    </source>
</evidence>
<sequence length="141" mass="15642">MLGDSFLILNFGLDIIDSVRGLNLKGDGLSGQGFNENLHTTSQSQNQMQGRLFLNVVIRQSSAVFELLTSENQSLLIRRDTLFILNFRFHIIDSVRGLNLKGDGLSGQGFNENLHTTSQSQNQMQGRLLLNVIVGESSTIF</sequence>
<reference evidence="1" key="2">
    <citation type="submission" date="2021-01" db="EMBL/GenBank/DDBJ databases">
        <authorList>
            <person name="Schikora-Tamarit M.A."/>
        </authorList>
    </citation>
    <scope>NUCLEOTIDE SEQUENCE</scope>
    <source>
        <strain evidence="1">NCAIM Y.01608</strain>
    </source>
</reference>